<name>A0ABY5JUD2_9BACI</name>
<evidence type="ECO:0000256" key="2">
    <source>
        <dbReference type="ARBA" id="ARBA00022448"/>
    </source>
</evidence>
<dbReference type="Pfam" id="PF07690">
    <property type="entry name" value="MFS_1"/>
    <property type="match status" value="2"/>
</dbReference>
<feature type="domain" description="Major facilitator superfamily (MFS) profile" evidence="7">
    <location>
        <begin position="6"/>
        <end position="403"/>
    </location>
</feature>
<dbReference type="InterPro" id="IPR001958">
    <property type="entry name" value="Tet-R_TetA/multi-R_MdtG-like"/>
</dbReference>
<accession>A0ABY5JUD2</accession>
<feature type="transmembrane region" description="Helical" evidence="6">
    <location>
        <begin position="134"/>
        <end position="153"/>
    </location>
</feature>
<feature type="transmembrane region" description="Helical" evidence="6">
    <location>
        <begin position="74"/>
        <end position="96"/>
    </location>
</feature>
<feature type="transmembrane region" description="Helical" evidence="6">
    <location>
        <begin position="159"/>
        <end position="178"/>
    </location>
</feature>
<keyword evidence="3 6" id="KW-0812">Transmembrane</keyword>
<evidence type="ECO:0000313" key="9">
    <source>
        <dbReference type="Proteomes" id="UP001059773"/>
    </source>
</evidence>
<dbReference type="InterPro" id="IPR011701">
    <property type="entry name" value="MFS"/>
</dbReference>
<dbReference type="Gene3D" id="1.20.1250.20">
    <property type="entry name" value="MFS general substrate transporter like domains"/>
    <property type="match status" value="2"/>
</dbReference>
<keyword evidence="4 6" id="KW-1133">Transmembrane helix</keyword>
<proteinExistence type="predicted"/>
<dbReference type="PANTHER" id="PTHR23506">
    <property type="entry name" value="GH10249P"/>
    <property type="match status" value="1"/>
</dbReference>
<protein>
    <submittedName>
        <fullName evidence="8">MFS transporter</fullName>
    </submittedName>
</protein>
<gene>
    <name evidence="8" type="ORF">NP439_04530</name>
</gene>
<sequence length="409" mass="44868">MSDRRKVIGIALITAITVMGDAMLFIVLPLYWQDFGLTAIWQIGVLLSINRFVRLPITPFVGMFYNKFNIRSGVLISVACAALSTLSYGLLQGFWLLLLARILWGIAWSFVKLGGMLTVVTFSTEKTRGRYMGLYNGLWGLGGLVGMLAGGFLVDQLSIPFVTTLFALAAVVVFPFIVKLVPKNNKNVEENQLAASRTVPGKKKRTILQPYIVLVIITGGTMGFITMGIFNATLSPLIEQSYHGHWSLFGIVIGAATLSGIIQAIRWAWDPFFAPVIGSFVDKQKHKYNWILAPLLLGSVAFLIIGYVESFIVLLIVIMFFQVVTTSFLTITDTLAGDAAAITDPVKMMTMHTVAVDLGAAVGPLLSFIIIDLYGISAVFYLSSMVMLLVGGAWVVFHLSQKQKDRYSI</sequence>
<keyword evidence="5 6" id="KW-0472">Membrane</keyword>
<dbReference type="InterPro" id="IPR036259">
    <property type="entry name" value="MFS_trans_sf"/>
</dbReference>
<organism evidence="8 9">
    <name type="scientific">Oceanobacillus jeddahense</name>
    <dbReference type="NCBI Taxonomy" id="1462527"/>
    <lineage>
        <taxon>Bacteria</taxon>
        <taxon>Bacillati</taxon>
        <taxon>Bacillota</taxon>
        <taxon>Bacilli</taxon>
        <taxon>Bacillales</taxon>
        <taxon>Bacillaceae</taxon>
        <taxon>Oceanobacillus</taxon>
    </lineage>
</organism>
<feature type="transmembrane region" description="Helical" evidence="6">
    <location>
        <begin position="288"/>
        <end position="305"/>
    </location>
</feature>
<dbReference type="PRINTS" id="PR01035">
    <property type="entry name" value="TCRTETA"/>
</dbReference>
<dbReference type="Proteomes" id="UP001059773">
    <property type="component" value="Chromosome"/>
</dbReference>
<dbReference type="PANTHER" id="PTHR23506:SF23">
    <property type="entry name" value="GH10249P"/>
    <property type="match status" value="1"/>
</dbReference>
<keyword evidence="9" id="KW-1185">Reference proteome</keyword>
<dbReference type="EMBL" id="CP101914">
    <property type="protein sequence ID" value="UUI03965.1"/>
    <property type="molecule type" value="Genomic_DNA"/>
</dbReference>
<evidence type="ECO:0000259" key="7">
    <source>
        <dbReference type="PROSITE" id="PS50850"/>
    </source>
</evidence>
<comment type="subcellular location">
    <subcellularLocation>
        <location evidence="1">Cell membrane</location>
        <topology evidence="1">Multi-pass membrane protein</topology>
    </subcellularLocation>
</comment>
<dbReference type="InterPro" id="IPR020846">
    <property type="entry name" value="MFS_dom"/>
</dbReference>
<feature type="transmembrane region" description="Helical" evidence="6">
    <location>
        <begin position="311"/>
        <end position="332"/>
    </location>
</feature>
<evidence type="ECO:0000256" key="3">
    <source>
        <dbReference type="ARBA" id="ARBA00022692"/>
    </source>
</evidence>
<feature type="transmembrane region" description="Helical" evidence="6">
    <location>
        <begin position="211"/>
        <end position="234"/>
    </location>
</feature>
<feature type="transmembrane region" description="Helical" evidence="6">
    <location>
        <begin position="7"/>
        <end position="29"/>
    </location>
</feature>
<keyword evidence="2" id="KW-0813">Transport</keyword>
<evidence type="ECO:0000256" key="1">
    <source>
        <dbReference type="ARBA" id="ARBA00004651"/>
    </source>
</evidence>
<dbReference type="InterPro" id="IPR050930">
    <property type="entry name" value="MFS_Vesicular_Transporter"/>
</dbReference>
<dbReference type="RefSeq" id="WP_256708973.1">
    <property type="nucleotide sequence ID" value="NZ_CP101914.1"/>
</dbReference>
<feature type="transmembrane region" description="Helical" evidence="6">
    <location>
        <begin position="246"/>
        <end position="267"/>
    </location>
</feature>
<feature type="transmembrane region" description="Helical" evidence="6">
    <location>
        <begin position="35"/>
        <end position="53"/>
    </location>
</feature>
<feature type="transmembrane region" description="Helical" evidence="6">
    <location>
        <begin position="102"/>
        <end position="122"/>
    </location>
</feature>
<feature type="transmembrane region" description="Helical" evidence="6">
    <location>
        <begin position="353"/>
        <end position="374"/>
    </location>
</feature>
<evidence type="ECO:0000256" key="4">
    <source>
        <dbReference type="ARBA" id="ARBA00022989"/>
    </source>
</evidence>
<dbReference type="SUPFAM" id="SSF103473">
    <property type="entry name" value="MFS general substrate transporter"/>
    <property type="match status" value="1"/>
</dbReference>
<reference evidence="8" key="1">
    <citation type="submission" date="2022-07" db="EMBL/GenBank/DDBJ databases">
        <title>FELIX.</title>
        <authorList>
            <person name="Wan K.H."/>
            <person name="Park S."/>
            <person name="Lawrence Q."/>
            <person name="Eichenberger J.P."/>
            <person name="Booth B.W."/>
            <person name="Piaggio A.J."/>
            <person name="Chandler J.C."/>
            <person name="Franklin A.B."/>
            <person name="Celniker S.E."/>
        </authorList>
    </citation>
    <scope>NUCLEOTIDE SEQUENCE</scope>
    <source>
        <strain evidence="8">QA-1986 374</strain>
    </source>
</reference>
<evidence type="ECO:0000256" key="5">
    <source>
        <dbReference type="ARBA" id="ARBA00023136"/>
    </source>
</evidence>
<evidence type="ECO:0000313" key="8">
    <source>
        <dbReference type="EMBL" id="UUI03965.1"/>
    </source>
</evidence>
<feature type="transmembrane region" description="Helical" evidence="6">
    <location>
        <begin position="380"/>
        <end position="399"/>
    </location>
</feature>
<dbReference type="PROSITE" id="PS50850">
    <property type="entry name" value="MFS"/>
    <property type="match status" value="1"/>
</dbReference>
<evidence type="ECO:0000256" key="6">
    <source>
        <dbReference type="SAM" id="Phobius"/>
    </source>
</evidence>